<comment type="similarity">
    <text evidence="2">Belongs to the methyl-accepting chemotaxis (MCP) protein family.</text>
</comment>
<dbReference type="GO" id="GO:0005886">
    <property type="term" value="C:plasma membrane"/>
    <property type="evidence" value="ECO:0007669"/>
    <property type="project" value="TreeGrafter"/>
</dbReference>
<reference evidence="8 9" key="1">
    <citation type="submission" date="2017-10" db="EMBL/GenBank/DDBJ databases">
        <title>Two draft genome sequences of Pusillimonas sp. strains isolated from a nitrate- and radionuclide-contaminated groundwater in Russia.</title>
        <authorList>
            <person name="Grouzdev D.S."/>
            <person name="Tourova T.P."/>
            <person name="Goeva M.A."/>
            <person name="Babich T.L."/>
            <person name="Sokolova D.S."/>
            <person name="Abdullin R."/>
            <person name="Poltaraus A.B."/>
            <person name="Toshchakov S.V."/>
            <person name="Nazina T.N."/>
        </authorList>
    </citation>
    <scope>NUCLEOTIDE SEQUENCE [LARGE SCALE GENOMIC DNA]</scope>
    <source>
        <strain evidence="8 9">JR1/69-2-13</strain>
    </source>
</reference>
<dbReference type="EMBL" id="PDNV01000007">
    <property type="protein sequence ID" value="PLC53688.1"/>
    <property type="molecule type" value="Genomic_DNA"/>
</dbReference>
<dbReference type="CDD" id="cd11386">
    <property type="entry name" value="MCP_signal"/>
    <property type="match status" value="1"/>
</dbReference>
<keyword evidence="4" id="KW-0472">Membrane</keyword>
<dbReference type="PRINTS" id="PR00260">
    <property type="entry name" value="CHEMTRNSDUCR"/>
</dbReference>
<dbReference type="PROSITE" id="PS50112">
    <property type="entry name" value="PAS"/>
    <property type="match status" value="1"/>
</dbReference>
<dbReference type="PROSITE" id="PS50111">
    <property type="entry name" value="CHEMOTAXIS_TRANSDUC_2"/>
    <property type="match status" value="1"/>
</dbReference>
<dbReference type="Gene3D" id="3.30.450.20">
    <property type="entry name" value="PAS domain"/>
    <property type="match status" value="1"/>
</dbReference>
<dbReference type="SUPFAM" id="SSF55785">
    <property type="entry name" value="PYP-like sensor domain (PAS domain)"/>
    <property type="match status" value="1"/>
</dbReference>
<keyword evidence="3" id="KW-0807">Transducer</keyword>
<dbReference type="PANTHER" id="PTHR43531">
    <property type="entry name" value="PROTEIN ICFG"/>
    <property type="match status" value="1"/>
</dbReference>
<dbReference type="GO" id="GO:0004888">
    <property type="term" value="F:transmembrane signaling receptor activity"/>
    <property type="evidence" value="ECO:0007669"/>
    <property type="project" value="InterPro"/>
</dbReference>
<dbReference type="SMART" id="SM00091">
    <property type="entry name" value="PAS"/>
    <property type="match status" value="1"/>
</dbReference>
<evidence type="ECO:0000259" key="5">
    <source>
        <dbReference type="PROSITE" id="PS50111"/>
    </source>
</evidence>
<dbReference type="AlphaFoldDB" id="A0A2N4UF91"/>
<evidence type="ECO:0000259" key="7">
    <source>
        <dbReference type="PROSITE" id="PS50885"/>
    </source>
</evidence>
<dbReference type="InterPro" id="IPR004090">
    <property type="entry name" value="Chemotax_Me-accpt_rcpt"/>
</dbReference>
<keyword evidence="9" id="KW-1185">Reference proteome</keyword>
<dbReference type="InterPro" id="IPR003660">
    <property type="entry name" value="HAMP_dom"/>
</dbReference>
<dbReference type="InterPro" id="IPR004089">
    <property type="entry name" value="MCPsignal_dom"/>
</dbReference>
<dbReference type="RefSeq" id="WP_102070411.1">
    <property type="nucleotide sequence ID" value="NZ_PDNV01000007.1"/>
</dbReference>
<dbReference type="PANTHER" id="PTHR43531:SF7">
    <property type="entry name" value="AEROTAXIS RECEPTOR"/>
    <property type="match status" value="1"/>
</dbReference>
<evidence type="ECO:0000256" key="3">
    <source>
        <dbReference type="PROSITE-ProRule" id="PRU00284"/>
    </source>
</evidence>
<dbReference type="FunFam" id="1.10.287.950:FF:000001">
    <property type="entry name" value="Methyl-accepting chemotaxis sensory transducer"/>
    <property type="match status" value="1"/>
</dbReference>
<dbReference type="Proteomes" id="UP000234328">
    <property type="component" value="Unassembled WGS sequence"/>
</dbReference>
<dbReference type="InterPro" id="IPR051310">
    <property type="entry name" value="MCP_chemotaxis"/>
</dbReference>
<dbReference type="InterPro" id="IPR013655">
    <property type="entry name" value="PAS_fold_3"/>
</dbReference>
<dbReference type="PROSITE" id="PS50885">
    <property type="entry name" value="HAMP"/>
    <property type="match status" value="1"/>
</dbReference>
<evidence type="ECO:0000256" key="1">
    <source>
        <dbReference type="ARBA" id="ARBA00004370"/>
    </source>
</evidence>
<dbReference type="CDD" id="cd00130">
    <property type="entry name" value="PAS"/>
    <property type="match status" value="1"/>
</dbReference>
<dbReference type="Pfam" id="PF08447">
    <property type="entry name" value="PAS_3"/>
    <property type="match status" value="1"/>
</dbReference>
<keyword evidence="4" id="KW-0812">Transmembrane</keyword>
<dbReference type="Pfam" id="PF00672">
    <property type="entry name" value="HAMP"/>
    <property type="match status" value="1"/>
</dbReference>
<dbReference type="GO" id="GO:0007165">
    <property type="term" value="P:signal transduction"/>
    <property type="evidence" value="ECO:0007669"/>
    <property type="project" value="UniProtKB-KW"/>
</dbReference>
<dbReference type="OrthoDB" id="9806477at2"/>
<dbReference type="SUPFAM" id="SSF58104">
    <property type="entry name" value="Methyl-accepting chemotaxis protein (MCP) signaling domain"/>
    <property type="match status" value="1"/>
</dbReference>
<name>A0A2N4UF91_9BURK</name>
<accession>A0A2N4UF91</accession>
<evidence type="ECO:0000256" key="2">
    <source>
        <dbReference type="ARBA" id="ARBA00029447"/>
    </source>
</evidence>
<feature type="domain" description="HAMP" evidence="7">
    <location>
        <begin position="223"/>
        <end position="275"/>
    </location>
</feature>
<dbReference type="SMART" id="SM00283">
    <property type="entry name" value="MA"/>
    <property type="match status" value="1"/>
</dbReference>
<organism evidence="8 9">
    <name type="scientific">Pollutimonas nitritireducens</name>
    <dbReference type="NCBI Taxonomy" id="2045209"/>
    <lineage>
        <taxon>Bacteria</taxon>
        <taxon>Pseudomonadati</taxon>
        <taxon>Pseudomonadota</taxon>
        <taxon>Betaproteobacteria</taxon>
        <taxon>Burkholderiales</taxon>
        <taxon>Alcaligenaceae</taxon>
        <taxon>Pollutimonas</taxon>
    </lineage>
</organism>
<gene>
    <name evidence="8" type="ORF">CR155_12870</name>
</gene>
<feature type="transmembrane region" description="Helical" evidence="4">
    <location>
        <begin position="172"/>
        <end position="189"/>
    </location>
</feature>
<keyword evidence="4" id="KW-1133">Transmembrane helix</keyword>
<evidence type="ECO:0000313" key="9">
    <source>
        <dbReference type="Proteomes" id="UP000234328"/>
    </source>
</evidence>
<dbReference type="InterPro" id="IPR035965">
    <property type="entry name" value="PAS-like_dom_sf"/>
</dbReference>
<dbReference type="Pfam" id="PF00015">
    <property type="entry name" value="MCPsignal"/>
    <property type="match status" value="1"/>
</dbReference>
<dbReference type="SMART" id="SM00304">
    <property type="entry name" value="HAMP"/>
    <property type="match status" value="1"/>
</dbReference>
<evidence type="ECO:0000259" key="6">
    <source>
        <dbReference type="PROSITE" id="PS50112"/>
    </source>
</evidence>
<dbReference type="InterPro" id="IPR000014">
    <property type="entry name" value="PAS"/>
</dbReference>
<feature type="domain" description="Methyl-accepting transducer" evidence="5">
    <location>
        <begin position="280"/>
        <end position="509"/>
    </location>
</feature>
<proteinExistence type="inferred from homology"/>
<dbReference type="NCBIfam" id="TIGR00229">
    <property type="entry name" value="sensory_box"/>
    <property type="match status" value="1"/>
</dbReference>
<dbReference type="Gene3D" id="1.10.287.950">
    <property type="entry name" value="Methyl-accepting chemotaxis protein"/>
    <property type="match status" value="1"/>
</dbReference>
<feature type="transmembrane region" description="Helical" evidence="4">
    <location>
        <begin position="201"/>
        <end position="219"/>
    </location>
</feature>
<sequence length="550" mass="59495">MRHTLPVTDTETKVRADQYLISKTDTRGNIVYANAAFVDISGYSRAELIGHPHNIVRHPDMPAEAFKDLWDTLQAERPWLGLVKNRRKDGGYYWVLANVMPIFEHGQVTGYASVRVKPSAAQIEEAQAFYDDINADTTHGYTVKEGRRVRSGWRRALDIAAQPFHNTLSAGMIRMAVATTATIAATLWFALNGETYAQHQWWFVGGVGLVTAANLAYGWHIARRIIAPLNGAAKIARQIAAGNLQIAIDTEQPGEVGSLFFYLDMMRKSLMGIANDVHLGVYATARSAEILDVNNTNLSSRTDDQASSLQETAASMEELTVTVRQNADNANLARDLADASMQTAQRGGAVVNDVVTTMQGIRDSSRKIGDIVSLIDTIAFQTNILALNAAVEAARAGEAGRGFAVVAGEVRSLAQKSAAAAKDIKTLIDDSVSRMQVGAQQADRAGQTMQDIVESVRRVTDIMGEISTASVEQSCGLEQINQAISQMDGVTHQNAALVQDLGTTVRSLTMDAQTLRLAIEVLNTGSGNIQYTGITDKAQDKVLGLSPTYA</sequence>
<feature type="domain" description="PAS" evidence="6">
    <location>
        <begin position="25"/>
        <end position="76"/>
    </location>
</feature>
<comment type="caution">
    <text evidence="8">The sequence shown here is derived from an EMBL/GenBank/DDBJ whole genome shotgun (WGS) entry which is preliminary data.</text>
</comment>
<evidence type="ECO:0000256" key="4">
    <source>
        <dbReference type="SAM" id="Phobius"/>
    </source>
</evidence>
<protein>
    <submittedName>
        <fullName evidence="8">Chemotaxis protein</fullName>
    </submittedName>
</protein>
<dbReference type="GO" id="GO:0006935">
    <property type="term" value="P:chemotaxis"/>
    <property type="evidence" value="ECO:0007669"/>
    <property type="project" value="InterPro"/>
</dbReference>
<dbReference type="CDD" id="cd06225">
    <property type="entry name" value="HAMP"/>
    <property type="match status" value="1"/>
</dbReference>
<comment type="subcellular location">
    <subcellularLocation>
        <location evidence="1">Membrane</location>
    </subcellularLocation>
</comment>
<evidence type="ECO:0000313" key="8">
    <source>
        <dbReference type="EMBL" id="PLC53688.1"/>
    </source>
</evidence>